<proteinExistence type="predicted"/>
<organism evidence="1 2">
    <name type="scientific">Acetobacter thailandicus</name>
    <dbReference type="NCBI Taxonomy" id="1502842"/>
    <lineage>
        <taxon>Bacteria</taxon>
        <taxon>Pseudomonadati</taxon>
        <taxon>Pseudomonadota</taxon>
        <taxon>Alphaproteobacteria</taxon>
        <taxon>Acetobacterales</taxon>
        <taxon>Acetobacteraceae</taxon>
        <taxon>Acetobacter</taxon>
    </lineage>
</organism>
<accession>A0ABT3QH22</accession>
<evidence type="ECO:0000313" key="2">
    <source>
        <dbReference type="Proteomes" id="UP001301152"/>
    </source>
</evidence>
<dbReference type="EMBL" id="JAPIUZ010000007">
    <property type="protein sequence ID" value="MCX2564584.1"/>
    <property type="molecule type" value="Genomic_DNA"/>
</dbReference>
<protein>
    <submittedName>
        <fullName evidence="1">Uncharacterized protein</fullName>
    </submittedName>
</protein>
<dbReference type="RefSeq" id="WP_086555263.1">
    <property type="nucleotide sequence ID" value="NZ_JAERKX010000009.1"/>
</dbReference>
<evidence type="ECO:0000313" key="1">
    <source>
        <dbReference type="EMBL" id="MCX2564584.1"/>
    </source>
</evidence>
<sequence length="148" mass="17134">MIPSSLLIQILGENPLSTQKEIISVPKDLFIFLLHTYMMQQPFNEAQYLKTNPDVAEAVHRGAIDSGLTHFLNAGYWEEREGGSYKFSEDWYLRQNPDVAVSVRLGEIISGKKHYHLYGKSEWRCPSPELSDEYELWKAFLRPSVKKE</sequence>
<dbReference type="Proteomes" id="UP001301152">
    <property type="component" value="Unassembled WGS sequence"/>
</dbReference>
<name>A0ABT3QH22_9PROT</name>
<gene>
    <name evidence="1" type="ORF">OQ497_11535</name>
</gene>
<reference evidence="1 2" key="1">
    <citation type="submission" date="2022-11" db="EMBL/GenBank/DDBJ databases">
        <title>Genome sequencing of Acetobacter type strain.</title>
        <authorList>
            <person name="Heo J."/>
            <person name="Lee D."/>
            <person name="Han B.-H."/>
            <person name="Hong S.-B."/>
            <person name="Kwon S.-W."/>
        </authorList>
    </citation>
    <scope>NUCLEOTIDE SEQUENCE [LARGE SCALE GENOMIC DNA]</scope>
    <source>
        <strain evidence="1 2">KACC 21253</strain>
    </source>
</reference>
<comment type="caution">
    <text evidence="1">The sequence shown here is derived from an EMBL/GenBank/DDBJ whole genome shotgun (WGS) entry which is preliminary data.</text>
</comment>
<keyword evidence="2" id="KW-1185">Reference proteome</keyword>